<proteinExistence type="predicted"/>
<name>A0A7R7I130_9ACTN</name>
<dbReference type="SUPFAM" id="SSF51182">
    <property type="entry name" value="RmlC-like cupins"/>
    <property type="match status" value="1"/>
</dbReference>
<dbReference type="KEGG" id="atl:Athai_61660"/>
<dbReference type="Proteomes" id="UP000611640">
    <property type="component" value="Chromosome"/>
</dbReference>
<evidence type="ECO:0000313" key="2">
    <source>
        <dbReference type="EMBL" id="BCJ38663.1"/>
    </source>
</evidence>
<keyword evidence="3" id="KW-1185">Reference proteome</keyword>
<organism evidence="2 3">
    <name type="scientific">Actinocatenispora thailandica</name>
    <dbReference type="NCBI Taxonomy" id="227318"/>
    <lineage>
        <taxon>Bacteria</taxon>
        <taxon>Bacillati</taxon>
        <taxon>Actinomycetota</taxon>
        <taxon>Actinomycetes</taxon>
        <taxon>Micromonosporales</taxon>
        <taxon>Micromonosporaceae</taxon>
        <taxon>Actinocatenispora</taxon>
    </lineage>
</organism>
<gene>
    <name evidence="2" type="ORF">Athai_61660</name>
</gene>
<dbReference type="InterPro" id="IPR011051">
    <property type="entry name" value="RmlC_Cupin_sf"/>
</dbReference>
<dbReference type="EMBL" id="AP023355">
    <property type="protein sequence ID" value="BCJ38663.1"/>
    <property type="molecule type" value="Genomic_DNA"/>
</dbReference>
<dbReference type="RefSeq" id="WP_203964661.1">
    <property type="nucleotide sequence ID" value="NZ_AP023355.1"/>
</dbReference>
<evidence type="ECO:0000313" key="3">
    <source>
        <dbReference type="Proteomes" id="UP000611640"/>
    </source>
</evidence>
<dbReference type="InterPro" id="IPR013096">
    <property type="entry name" value="Cupin_2"/>
</dbReference>
<dbReference type="Pfam" id="PF07883">
    <property type="entry name" value="Cupin_2"/>
    <property type="match status" value="1"/>
</dbReference>
<dbReference type="Gene3D" id="2.60.120.10">
    <property type="entry name" value="Jelly Rolls"/>
    <property type="match status" value="1"/>
</dbReference>
<reference evidence="2 3" key="1">
    <citation type="submission" date="2020-08" db="EMBL/GenBank/DDBJ databases">
        <title>Whole genome shotgun sequence of Actinocatenispora thailandica NBRC 105041.</title>
        <authorList>
            <person name="Komaki H."/>
            <person name="Tamura T."/>
        </authorList>
    </citation>
    <scope>NUCLEOTIDE SEQUENCE [LARGE SCALE GENOMIC DNA]</scope>
    <source>
        <strain evidence="2 3">NBRC 105041</strain>
    </source>
</reference>
<feature type="domain" description="Cupin type-2" evidence="1">
    <location>
        <begin position="36"/>
        <end position="102"/>
    </location>
</feature>
<dbReference type="AlphaFoldDB" id="A0A7R7I130"/>
<accession>A0A7R7I130</accession>
<sequence>MPALSYADAPTVEAHGISARPMAVPSRGSTELAIWYLNVPPRSDPQEHSVDKEEVFVVQSGVLSGHIDGVAVAAGPGDALLVPPGVPFAVGNTGDEPTVALVCTSAGVTATVQGSPVTPPWSR</sequence>
<dbReference type="InterPro" id="IPR014710">
    <property type="entry name" value="RmlC-like_jellyroll"/>
</dbReference>
<protein>
    <submittedName>
        <fullName evidence="2">Cupin</fullName>
    </submittedName>
</protein>
<evidence type="ECO:0000259" key="1">
    <source>
        <dbReference type="Pfam" id="PF07883"/>
    </source>
</evidence>